<organism evidence="1 2">
    <name type="scientific">Streptomyces hoynatensis</name>
    <dbReference type="NCBI Taxonomy" id="1141874"/>
    <lineage>
        <taxon>Bacteria</taxon>
        <taxon>Bacillati</taxon>
        <taxon>Actinomycetota</taxon>
        <taxon>Actinomycetes</taxon>
        <taxon>Kitasatosporales</taxon>
        <taxon>Streptomycetaceae</taxon>
        <taxon>Streptomyces</taxon>
    </lineage>
</organism>
<gene>
    <name evidence="1" type="ORF">D7294_03300</name>
</gene>
<dbReference type="OrthoDB" id="4091123at2"/>
<reference evidence="1 2" key="1">
    <citation type="journal article" date="2014" name="Int. J. Syst. Evol. Microbiol.">
        <title>Streptomyces hoynatensis sp. nov., isolated from deep marine sediment.</title>
        <authorList>
            <person name="Veyisoglu A."/>
            <person name="Sahin N."/>
        </authorList>
    </citation>
    <scope>NUCLEOTIDE SEQUENCE [LARGE SCALE GENOMIC DNA]</scope>
    <source>
        <strain evidence="1 2">KCTC 29097</strain>
    </source>
</reference>
<comment type="caution">
    <text evidence="1">The sequence shown here is derived from an EMBL/GenBank/DDBJ whole genome shotgun (WGS) entry which is preliminary data.</text>
</comment>
<dbReference type="AlphaFoldDB" id="A0A3A9ZGF0"/>
<name>A0A3A9ZGF0_9ACTN</name>
<keyword evidence="2" id="KW-1185">Reference proteome</keyword>
<evidence type="ECO:0000313" key="2">
    <source>
        <dbReference type="Proteomes" id="UP000272474"/>
    </source>
</evidence>
<protein>
    <submittedName>
        <fullName evidence="1">Uncharacterized protein</fullName>
    </submittedName>
</protein>
<accession>A0A3A9ZGF0</accession>
<dbReference type="InterPro" id="IPR027417">
    <property type="entry name" value="P-loop_NTPase"/>
</dbReference>
<dbReference type="EMBL" id="RBAL01000001">
    <property type="protein sequence ID" value="RKN47313.1"/>
    <property type="molecule type" value="Genomic_DNA"/>
</dbReference>
<proteinExistence type="predicted"/>
<dbReference type="Proteomes" id="UP000272474">
    <property type="component" value="Unassembled WGS sequence"/>
</dbReference>
<evidence type="ECO:0000313" key="1">
    <source>
        <dbReference type="EMBL" id="RKN47313.1"/>
    </source>
</evidence>
<dbReference type="Gene3D" id="3.40.50.300">
    <property type="entry name" value="P-loop containing nucleotide triphosphate hydrolases"/>
    <property type="match status" value="1"/>
</dbReference>
<dbReference type="RefSeq" id="WP_120675347.1">
    <property type="nucleotide sequence ID" value="NZ_RBAL01000001.1"/>
</dbReference>
<sequence>MTMRVISVLGSSPGVGKSTLCRALAEWLSGTGASVDHFEEEDILRRAAFRPVAEEFDGGAGSVRPATLVACTRAYVAESLAQGRDYLLTDALLPFIPSLVAWGHPEETLRRVIAELDRVVAPAEIVLVYLRDDPEKALRRAIDREGSAWGDWYVAKLAAAPGTRAVHDLASAAAHLRAEAELTRRLLAESPWPVLTLDAGTLGARETQARARQYLTDLLMLPGCPAA</sequence>
<dbReference type="SUPFAM" id="SSF52540">
    <property type="entry name" value="P-loop containing nucleoside triphosphate hydrolases"/>
    <property type="match status" value="1"/>
</dbReference>